<evidence type="ECO:0000313" key="2">
    <source>
        <dbReference type="EMBL" id="OBA22809.1"/>
    </source>
</evidence>
<protein>
    <submittedName>
        <fullName evidence="2">Cyclin-like protein</fullName>
    </submittedName>
</protein>
<dbReference type="GO" id="GO:0016538">
    <property type="term" value="F:cyclin-dependent protein serine/threonine kinase regulator activity"/>
    <property type="evidence" value="ECO:0007669"/>
    <property type="project" value="EnsemblFungi"/>
</dbReference>
<dbReference type="GeneID" id="30028328"/>
<proteinExistence type="predicted"/>
<dbReference type="PANTHER" id="PTHR15615">
    <property type="match status" value="1"/>
</dbReference>
<dbReference type="GO" id="GO:0000131">
    <property type="term" value="C:incipient cellular bud site"/>
    <property type="evidence" value="ECO:0007669"/>
    <property type="project" value="EnsemblFungi"/>
</dbReference>
<name>A0A1A0HF94_9ASCO</name>
<dbReference type="PANTHER" id="PTHR15615:SF114">
    <property type="entry name" value="PHO85 CYCLIN-1"/>
    <property type="match status" value="1"/>
</dbReference>
<keyword evidence="3" id="KW-1185">Reference proteome</keyword>
<dbReference type="GO" id="GO:0051726">
    <property type="term" value="P:regulation of cell cycle"/>
    <property type="evidence" value="ECO:0007669"/>
    <property type="project" value="InterPro"/>
</dbReference>
<dbReference type="AlphaFoldDB" id="A0A1A0HF94"/>
<dbReference type="GO" id="GO:0016239">
    <property type="term" value="P:positive regulation of macroautophagy"/>
    <property type="evidence" value="ECO:0007669"/>
    <property type="project" value="EnsemblFungi"/>
</dbReference>
<reference evidence="2 3" key="1">
    <citation type="submission" date="2016-05" db="EMBL/GenBank/DDBJ databases">
        <title>Comparative genomics of biotechnologically important yeasts.</title>
        <authorList>
            <consortium name="DOE Joint Genome Institute"/>
            <person name="Riley R."/>
            <person name="Haridas S."/>
            <person name="Wolfe K.H."/>
            <person name="Lopes M.R."/>
            <person name="Hittinger C.T."/>
            <person name="Goker M."/>
            <person name="Salamov A."/>
            <person name="Wisecaver J."/>
            <person name="Long T.M."/>
            <person name="Aerts A.L."/>
            <person name="Barry K."/>
            <person name="Choi C."/>
            <person name="Clum A."/>
            <person name="Coughlan A.Y."/>
            <person name="Deshpande S."/>
            <person name="Douglass A.P."/>
            <person name="Hanson S.J."/>
            <person name="Klenk H.-P."/>
            <person name="LaButti K."/>
            <person name="Lapidus A."/>
            <person name="Lindquist E."/>
            <person name="Lipzen A."/>
            <person name="Meier-kolthoff J.P."/>
            <person name="Ohm R.A."/>
            <person name="Otillar R.P."/>
            <person name="Pangilinan J."/>
            <person name="Peng Y."/>
            <person name="Rokas A."/>
            <person name="Rosa C.A."/>
            <person name="Scheuner C."/>
            <person name="Sibirny A.A."/>
            <person name="Slot J.C."/>
            <person name="Stielow J.B."/>
            <person name="Sun H."/>
            <person name="Kurtzman C.P."/>
            <person name="Blackwell M."/>
            <person name="Grigoriev I.V."/>
            <person name="Jeffries T.W."/>
        </authorList>
    </citation>
    <scope>NUCLEOTIDE SEQUENCE [LARGE SCALE GENOMIC DNA]</scope>
    <source>
        <strain evidence="2 3">NRRL YB-4993</strain>
    </source>
</reference>
<dbReference type="Proteomes" id="UP000092555">
    <property type="component" value="Unassembled WGS sequence"/>
</dbReference>
<comment type="caution">
    <text evidence="2">The sequence shown here is derived from an EMBL/GenBank/DDBJ whole genome shotgun (WGS) entry which is preliminary data.</text>
</comment>
<organism evidence="2 3">
    <name type="scientific">Metschnikowia bicuspidata var. bicuspidata NRRL YB-4993</name>
    <dbReference type="NCBI Taxonomy" id="869754"/>
    <lineage>
        <taxon>Eukaryota</taxon>
        <taxon>Fungi</taxon>
        <taxon>Dikarya</taxon>
        <taxon>Ascomycota</taxon>
        <taxon>Saccharomycotina</taxon>
        <taxon>Pichiomycetes</taxon>
        <taxon>Metschnikowiaceae</taxon>
        <taxon>Metschnikowia</taxon>
    </lineage>
</organism>
<feature type="non-terminal residue" evidence="2">
    <location>
        <position position="182"/>
    </location>
</feature>
<dbReference type="InterPro" id="IPR012104">
    <property type="entry name" value="PHO85_cyclin_1/2/9"/>
</dbReference>
<accession>A0A1A0HF94</accession>
<dbReference type="GO" id="GO:0051302">
    <property type="term" value="P:regulation of cell division"/>
    <property type="evidence" value="ECO:0007669"/>
    <property type="project" value="EnsemblFungi"/>
</dbReference>
<dbReference type="OrthoDB" id="10250320at2759"/>
<gene>
    <name evidence="2" type="ORF">METBIDRAFT_28339</name>
</gene>
<dbReference type="PIRSF" id="PIRSF016511">
    <property type="entry name" value="Cyclin_Pcl"/>
    <property type="match status" value="1"/>
</dbReference>
<dbReference type="GO" id="GO:0031106">
    <property type="term" value="P:septin ring organization"/>
    <property type="evidence" value="ECO:0007669"/>
    <property type="project" value="EnsemblFungi"/>
</dbReference>
<sequence>MTSSLDLKALNVFIRTPVSQDMVHKLVVATLQVIQCQEDKNSKSTNGGKPLPSLMSFINKLVKYTNVYTGTLMATLVLLGRLKLKLPHNAQGLACTRHRVFLSCLILALKFHNDSSPKNVHWAKYTDGLFSLKDVNLMEVQLLFLLNWNVKVSNEDMVLHLRKFLAPIKDDLVKTARMKQFL</sequence>
<dbReference type="InterPro" id="IPR013922">
    <property type="entry name" value="Cyclin_PHO80-like"/>
</dbReference>
<dbReference type="GO" id="GO:0032878">
    <property type="term" value="P:regulation of establishment or maintenance of cell polarity"/>
    <property type="evidence" value="ECO:0007669"/>
    <property type="project" value="EnsemblFungi"/>
</dbReference>
<evidence type="ECO:0000313" key="3">
    <source>
        <dbReference type="Proteomes" id="UP000092555"/>
    </source>
</evidence>
<evidence type="ECO:0000259" key="1">
    <source>
        <dbReference type="Pfam" id="PF00134"/>
    </source>
</evidence>
<dbReference type="Pfam" id="PF00134">
    <property type="entry name" value="Cyclin_N"/>
    <property type="match status" value="1"/>
</dbReference>
<feature type="domain" description="Cyclin N-terminal" evidence="1">
    <location>
        <begin position="49"/>
        <end position="150"/>
    </location>
</feature>
<dbReference type="EMBL" id="LXTC01000001">
    <property type="protein sequence ID" value="OBA22809.1"/>
    <property type="molecule type" value="Genomic_DNA"/>
</dbReference>
<dbReference type="GO" id="GO:0000307">
    <property type="term" value="C:cyclin-dependent protein kinase holoenzyme complex"/>
    <property type="evidence" value="ECO:0007669"/>
    <property type="project" value="EnsemblFungi"/>
</dbReference>
<dbReference type="GO" id="GO:0005634">
    <property type="term" value="C:nucleus"/>
    <property type="evidence" value="ECO:0007669"/>
    <property type="project" value="EnsemblFungi"/>
</dbReference>
<dbReference type="SUPFAM" id="SSF47954">
    <property type="entry name" value="Cyclin-like"/>
    <property type="match status" value="1"/>
</dbReference>
<dbReference type="RefSeq" id="XP_018713290.1">
    <property type="nucleotide sequence ID" value="XM_018855352.1"/>
</dbReference>
<dbReference type="Gene3D" id="1.10.472.10">
    <property type="entry name" value="Cyclin-like"/>
    <property type="match status" value="1"/>
</dbReference>
<dbReference type="CDD" id="cd20557">
    <property type="entry name" value="CYCLIN_ScPCL1-like"/>
    <property type="match status" value="1"/>
</dbReference>
<dbReference type="STRING" id="869754.A0A1A0HF94"/>
<dbReference type="InterPro" id="IPR036915">
    <property type="entry name" value="Cyclin-like_sf"/>
</dbReference>
<dbReference type="InterPro" id="IPR006671">
    <property type="entry name" value="Cyclin_N"/>
</dbReference>
<dbReference type="GO" id="GO:0019901">
    <property type="term" value="F:protein kinase binding"/>
    <property type="evidence" value="ECO:0007669"/>
    <property type="project" value="InterPro"/>
</dbReference>